<name>A0ABW5PYQ2_9BACI</name>
<dbReference type="InterPro" id="IPR021136">
    <property type="entry name" value="Flagellar_hook_control-like_C"/>
</dbReference>
<proteinExistence type="predicted"/>
<gene>
    <name evidence="3" type="ORF">ACFSUN_06270</name>
</gene>
<reference evidence="4" key="1">
    <citation type="journal article" date="2019" name="Int. J. Syst. Evol. Microbiol.">
        <title>The Global Catalogue of Microorganisms (GCM) 10K type strain sequencing project: providing services to taxonomists for standard genome sequencing and annotation.</title>
        <authorList>
            <consortium name="The Broad Institute Genomics Platform"/>
            <consortium name="The Broad Institute Genome Sequencing Center for Infectious Disease"/>
            <person name="Wu L."/>
            <person name="Ma J."/>
        </authorList>
    </citation>
    <scope>NUCLEOTIDE SEQUENCE [LARGE SCALE GENOMIC DNA]</scope>
    <source>
        <strain evidence="4">TISTR 1858</strain>
    </source>
</reference>
<dbReference type="InterPro" id="IPR038610">
    <property type="entry name" value="FliK-like_C_sf"/>
</dbReference>
<dbReference type="CDD" id="cd17470">
    <property type="entry name" value="T3SS_Flik_C"/>
    <property type="match status" value="1"/>
</dbReference>
<organism evidence="3 4">
    <name type="scientific">Oceanobacillus kapialis</name>
    <dbReference type="NCBI Taxonomy" id="481353"/>
    <lineage>
        <taxon>Bacteria</taxon>
        <taxon>Bacillati</taxon>
        <taxon>Bacillota</taxon>
        <taxon>Bacilli</taxon>
        <taxon>Bacillales</taxon>
        <taxon>Bacillaceae</taxon>
        <taxon>Oceanobacillus</taxon>
    </lineage>
</organism>
<keyword evidence="3" id="KW-0966">Cell projection</keyword>
<dbReference type="Gene3D" id="3.30.750.140">
    <property type="match status" value="1"/>
</dbReference>
<sequence>MNAIRMFFQQMQSTKLPSVSDKVASKSDMFQNLLNNEHGNGQNSSGSILLSGKKGNSPLEITLGSEQKQESNLMQPGLSIVIQSSEQEGIPTVELSEEEQNKLIDLVTTLLNTGQSQERLEVALNELNMLPNVPPVLKEFVQVIKEITPILSQIYSKQDAEKAAPKLLHSLQQWESLEKKNGAAKSGEIVLNILKKENPDLQGVWKELLQSFEKRSQMATKQQYNADAKVTSTDVAKWVTNAMEQLSQPVIKSNGHAAVSGLNGPLSQIEQYVIHVSPSQSSKAPDKQLMDQFQQMIHSSKFATKFNGATQLSISLRPENLGDMMVKLTQINGEMTVKILVSSQAAKDMMEGNLHQLRNMFSPHQVVIEKQDLSIQQSQNIQKEHDSQHFDQQENRSEDTWQEEDQSSEDDFATQFHELLMNEKV</sequence>
<dbReference type="EMBL" id="JBHUMX010000013">
    <property type="protein sequence ID" value="MFD2628388.1"/>
    <property type="molecule type" value="Genomic_DNA"/>
</dbReference>
<feature type="compositionally biased region" description="Basic and acidic residues" evidence="1">
    <location>
        <begin position="382"/>
        <end position="399"/>
    </location>
</feature>
<keyword evidence="3" id="KW-0282">Flagellum</keyword>
<dbReference type="Pfam" id="PF02120">
    <property type="entry name" value="Flg_hook"/>
    <property type="match status" value="1"/>
</dbReference>
<keyword evidence="3" id="KW-0969">Cilium</keyword>
<comment type="caution">
    <text evidence="3">The sequence shown here is derived from an EMBL/GenBank/DDBJ whole genome shotgun (WGS) entry which is preliminary data.</text>
</comment>
<evidence type="ECO:0000259" key="2">
    <source>
        <dbReference type="Pfam" id="PF02120"/>
    </source>
</evidence>
<feature type="region of interest" description="Disordered" evidence="1">
    <location>
        <begin position="378"/>
        <end position="411"/>
    </location>
</feature>
<keyword evidence="4" id="KW-1185">Reference proteome</keyword>
<evidence type="ECO:0000313" key="3">
    <source>
        <dbReference type="EMBL" id="MFD2628388.1"/>
    </source>
</evidence>
<feature type="compositionally biased region" description="Acidic residues" evidence="1">
    <location>
        <begin position="400"/>
        <end position="411"/>
    </location>
</feature>
<dbReference type="Proteomes" id="UP001597451">
    <property type="component" value="Unassembled WGS sequence"/>
</dbReference>
<protein>
    <submittedName>
        <fullName evidence="3">Flagellar hook-length control protein FliK</fullName>
    </submittedName>
</protein>
<evidence type="ECO:0000256" key="1">
    <source>
        <dbReference type="SAM" id="MobiDB-lite"/>
    </source>
</evidence>
<evidence type="ECO:0000313" key="4">
    <source>
        <dbReference type="Proteomes" id="UP001597451"/>
    </source>
</evidence>
<accession>A0ABW5PYQ2</accession>
<dbReference type="RefSeq" id="WP_379561085.1">
    <property type="nucleotide sequence ID" value="NZ_JBHUMX010000013.1"/>
</dbReference>
<feature type="domain" description="Flagellar hook-length control protein-like C-terminal" evidence="2">
    <location>
        <begin position="307"/>
        <end position="380"/>
    </location>
</feature>